<evidence type="ECO:0000313" key="2">
    <source>
        <dbReference type="Proteomes" id="UP000218160"/>
    </source>
</evidence>
<dbReference type="KEGG" id="elux:BTN50_1092"/>
<name>A0A291B9A5_9GAMM</name>
<keyword evidence="2" id="KW-1185">Reference proteome</keyword>
<reference evidence="2" key="1">
    <citation type="submission" date="2017-04" db="EMBL/GenBank/DDBJ databases">
        <title>Genome evolution of the luminous symbionts of deep sea anglerfish.</title>
        <authorList>
            <person name="Hendry T.A."/>
        </authorList>
    </citation>
    <scope>NUCLEOTIDE SEQUENCE [LARGE SCALE GENOMIC DNA]</scope>
</reference>
<sequence length="38" mass="4448">MSKRAKTVYLAFKMKTQGTILRLVIYPTWLKVYNSGKL</sequence>
<proteinExistence type="predicted"/>
<dbReference type="AlphaFoldDB" id="A0A291B9A5"/>
<accession>A0A291B9A5</accession>
<gene>
    <name evidence="1" type="ORF">BTN50_1092</name>
</gene>
<evidence type="ECO:0000313" key="1">
    <source>
        <dbReference type="EMBL" id="ATF09590.1"/>
    </source>
</evidence>
<organism evidence="1 2">
    <name type="scientific">Candidatus Enterovibrio altilux</name>
    <dbReference type="NCBI Taxonomy" id="1927128"/>
    <lineage>
        <taxon>Bacteria</taxon>
        <taxon>Pseudomonadati</taxon>
        <taxon>Pseudomonadota</taxon>
        <taxon>Gammaproteobacteria</taxon>
        <taxon>Vibrionales</taxon>
        <taxon>Vibrionaceae</taxon>
        <taxon>Enterovibrio</taxon>
    </lineage>
</organism>
<evidence type="ECO:0008006" key="3">
    <source>
        <dbReference type="Google" id="ProtNLM"/>
    </source>
</evidence>
<dbReference type="Proteomes" id="UP000218160">
    <property type="component" value="Chromosome 1"/>
</dbReference>
<dbReference type="EMBL" id="CP020660">
    <property type="protein sequence ID" value="ATF09590.1"/>
    <property type="molecule type" value="Genomic_DNA"/>
</dbReference>
<protein>
    <recommendedName>
        <fullName evidence="3">Mobile element protein</fullName>
    </recommendedName>
</protein>